<keyword evidence="2" id="KW-0732">Signal</keyword>
<feature type="compositionally biased region" description="Polar residues" evidence="1">
    <location>
        <begin position="311"/>
        <end position="330"/>
    </location>
</feature>
<feature type="compositionally biased region" description="Low complexity" evidence="1">
    <location>
        <begin position="351"/>
        <end position="361"/>
    </location>
</feature>
<protein>
    <submittedName>
        <fullName evidence="3">Uncharacterized protein</fullName>
    </submittedName>
</protein>
<organism evidence="3">
    <name type="scientific">Bactrocera dorsalis</name>
    <name type="common">Oriental fruit fly</name>
    <name type="synonym">Dacus dorsalis</name>
    <dbReference type="NCBI Taxonomy" id="27457"/>
    <lineage>
        <taxon>Eukaryota</taxon>
        <taxon>Metazoa</taxon>
        <taxon>Ecdysozoa</taxon>
        <taxon>Arthropoda</taxon>
        <taxon>Hexapoda</taxon>
        <taxon>Insecta</taxon>
        <taxon>Pterygota</taxon>
        <taxon>Neoptera</taxon>
        <taxon>Endopterygota</taxon>
        <taxon>Diptera</taxon>
        <taxon>Brachycera</taxon>
        <taxon>Muscomorpha</taxon>
        <taxon>Tephritoidea</taxon>
        <taxon>Tephritidae</taxon>
        <taxon>Bactrocera</taxon>
        <taxon>Bactrocera</taxon>
    </lineage>
</organism>
<feature type="region of interest" description="Disordered" evidence="1">
    <location>
        <begin position="167"/>
        <end position="229"/>
    </location>
</feature>
<dbReference type="EMBL" id="GAKP01012537">
    <property type="protein sequence ID" value="JAC46415.1"/>
    <property type="molecule type" value="Transcribed_RNA"/>
</dbReference>
<feature type="compositionally biased region" description="Polar residues" evidence="1">
    <location>
        <begin position="277"/>
        <end position="286"/>
    </location>
</feature>
<feature type="compositionally biased region" description="Basic and acidic residues" evidence="1">
    <location>
        <begin position="167"/>
        <end position="176"/>
    </location>
</feature>
<evidence type="ECO:0000313" key="3">
    <source>
        <dbReference type="EMBL" id="JAC46414.1"/>
    </source>
</evidence>
<dbReference type="EMBL" id="GAKP01012538">
    <property type="protein sequence ID" value="JAC46414.1"/>
    <property type="molecule type" value="Transcribed_RNA"/>
</dbReference>
<dbReference type="AlphaFoldDB" id="A0A034VVE1"/>
<feature type="signal peptide" evidence="2">
    <location>
        <begin position="1"/>
        <end position="38"/>
    </location>
</feature>
<accession>A0A034VVE1</accession>
<evidence type="ECO:0000256" key="2">
    <source>
        <dbReference type="SAM" id="SignalP"/>
    </source>
</evidence>
<feature type="non-terminal residue" evidence="3">
    <location>
        <position position="1"/>
    </location>
</feature>
<name>A0A034VVE1_BACDO</name>
<feature type="chain" id="PRO_5007369093" evidence="2">
    <location>
        <begin position="39"/>
        <end position="669"/>
    </location>
</feature>
<sequence length="669" mass="74809">RQYKTGQGELAVSTTNMWSKNKLIQIIWALLLIQLVAAGSTRQGRRAEDAAYPNTNEDVDADGFHTFTRQGVTLRIQPRTRTIRIDGRNASPAQLLEQAKQARQLELLAVRQLLNTRHPVKRTSFENGRKQTSTYTLEPDGSIVCKIVDDIDMADVDRRFEEIFQKQREKQAKEQPNKIADWEWSEDNDEPAQRPIFRAPLQPYPAGQPYVPTPPQSPQPAEQQPTFYQPPRFQPAWPTRDQDDPFNPPGLPAMNSFDDDEEDLFDAYDKAYPSPVLPTNTVSNTNTDKDGNVVHTTLTTGPNEWKRKTVKTSTNTQTRPVEEPSTTVRNIPNLDDFLREQYNPSPKAKPESVTPSTTTSTTPKIIKTINVQDLPPIALLNPNKQLDEEFLQPLTPNADGEQPRPIKTLRVDNIPPSSVPDMDTDRLEQRKVQTLTKTIHGNQMPTAADLDPKMLDMLQRAGITPEDIANANGQTITKTRVEPDGRTVTTKYSINRGNTLAPSSFDAPNRGATYPEDTNSWRPYGVPSVFRVSLPPKHQSASHFGVDFTPFSAGSVAAAVTTTTTARPLVRDREPLEPQDEDNENSVTLNPLLIHPVQPVVTKTLAPSDPKLIRVRSPIAEFLVKCGLSVPDLRANKGEYVRTFLDPDGSVLTARFILTGPIMYPVLNY</sequence>
<proteinExistence type="predicted"/>
<dbReference type="OrthoDB" id="7883899at2759"/>
<feature type="region of interest" description="Disordered" evidence="1">
    <location>
        <begin position="394"/>
        <end position="423"/>
    </location>
</feature>
<feature type="region of interest" description="Disordered" evidence="1">
    <location>
        <begin position="275"/>
        <end position="361"/>
    </location>
</feature>
<reference evidence="3" key="1">
    <citation type="journal article" date="2014" name="BMC Genomics">
        <title>Characterizing the developmental transcriptome of the oriental fruit fly, Bactrocera dorsalis (Diptera: Tephritidae) through comparative genomic analysis with Drosophila melanogaster utilizing modENCODE datasets.</title>
        <authorList>
            <person name="Geib S.M."/>
            <person name="Calla B."/>
            <person name="Hall B."/>
            <person name="Hou S."/>
            <person name="Manoukis N.C."/>
        </authorList>
    </citation>
    <scope>NUCLEOTIDE SEQUENCE</scope>
    <source>
        <strain evidence="3">Punador</strain>
    </source>
</reference>
<evidence type="ECO:0000256" key="1">
    <source>
        <dbReference type="SAM" id="MobiDB-lite"/>
    </source>
</evidence>